<dbReference type="OrthoDB" id="78296at2759"/>
<dbReference type="Pfam" id="PF15697">
    <property type="entry name" value="DUF4666"/>
    <property type="match status" value="1"/>
</dbReference>
<evidence type="ECO:0000256" key="1">
    <source>
        <dbReference type="SAM" id="MobiDB-lite"/>
    </source>
</evidence>
<dbReference type="PANTHER" id="PTHR33730:SF4">
    <property type="entry name" value="OS05G0542732 PROTEIN"/>
    <property type="match status" value="1"/>
</dbReference>
<dbReference type="EMBL" id="JADCNL010000011">
    <property type="protein sequence ID" value="KAG0461236.1"/>
    <property type="molecule type" value="Genomic_DNA"/>
</dbReference>
<accession>A0A835PZA6</accession>
<dbReference type="PANTHER" id="PTHR33730">
    <property type="entry name" value="OS05G0542732 PROTEIN-RELATED"/>
    <property type="match status" value="1"/>
</dbReference>
<dbReference type="AlphaFoldDB" id="A0A835PZA6"/>
<feature type="region of interest" description="Disordered" evidence="1">
    <location>
        <begin position="136"/>
        <end position="180"/>
    </location>
</feature>
<evidence type="ECO:0000313" key="2">
    <source>
        <dbReference type="EMBL" id="KAG0461236.1"/>
    </source>
</evidence>
<gene>
    <name evidence="2" type="ORF">HPP92_021533</name>
</gene>
<proteinExistence type="predicted"/>
<dbReference type="Proteomes" id="UP000636800">
    <property type="component" value="Chromosome 11"/>
</dbReference>
<organism evidence="2 3">
    <name type="scientific">Vanilla planifolia</name>
    <name type="common">Vanilla</name>
    <dbReference type="NCBI Taxonomy" id="51239"/>
    <lineage>
        <taxon>Eukaryota</taxon>
        <taxon>Viridiplantae</taxon>
        <taxon>Streptophyta</taxon>
        <taxon>Embryophyta</taxon>
        <taxon>Tracheophyta</taxon>
        <taxon>Spermatophyta</taxon>
        <taxon>Magnoliopsida</taxon>
        <taxon>Liliopsida</taxon>
        <taxon>Asparagales</taxon>
        <taxon>Orchidaceae</taxon>
        <taxon>Vanilloideae</taxon>
        <taxon>Vanilleae</taxon>
        <taxon>Vanilla</taxon>
    </lineage>
</organism>
<reference evidence="2 3" key="1">
    <citation type="journal article" date="2020" name="Nat. Food">
        <title>A phased Vanilla planifolia genome enables genetic improvement of flavour and production.</title>
        <authorList>
            <person name="Hasing T."/>
            <person name="Tang H."/>
            <person name="Brym M."/>
            <person name="Khazi F."/>
            <person name="Huang T."/>
            <person name="Chambers A.H."/>
        </authorList>
    </citation>
    <scope>NUCLEOTIDE SEQUENCE [LARGE SCALE GENOMIC DNA]</scope>
    <source>
        <tissue evidence="2">Leaf</tissue>
    </source>
</reference>
<name>A0A835PZA6_VANPL</name>
<evidence type="ECO:0000313" key="3">
    <source>
        <dbReference type="Proteomes" id="UP000636800"/>
    </source>
</evidence>
<protein>
    <submittedName>
        <fullName evidence="2">Uncharacterized protein</fullName>
    </submittedName>
</protein>
<comment type="caution">
    <text evidence="2">The sequence shown here is derived from an EMBL/GenBank/DDBJ whole genome shotgun (WGS) entry which is preliminary data.</text>
</comment>
<keyword evidence="3" id="KW-1185">Reference proteome</keyword>
<sequence length="202" mass="21977">MEAVTKGGGSYDFATAPTIVFNGRWRRGKHRDDRLPGSRWRFERRARPREEEMSPGLRLQFEAKTSSHLGLSAKQRRDAWIQRSTETFRRSGSSGLVWEDRHLPAEMNASLKAGGWKGEDSNVVLRQSQSAGTIGMMRRSRSGSGGGGGGRLGGGSGGGAKSYRTDQVEPAMDPPSPKVSCCGFFGELGGTGSSKRSKARRR</sequence>
<dbReference type="InterPro" id="IPR031421">
    <property type="entry name" value="DUF4666"/>
</dbReference>
<feature type="compositionally biased region" description="Gly residues" evidence="1">
    <location>
        <begin position="143"/>
        <end position="160"/>
    </location>
</feature>